<dbReference type="PRINTS" id="PR00143">
    <property type="entry name" value="CITRTSNTHASE"/>
</dbReference>
<evidence type="ECO:0000313" key="3">
    <source>
        <dbReference type="EMBL" id="EKC57047.1"/>
    </source>
</evidence>
<dbReference type="Pfam" id="PF00285">
    <property type="entry name" value="Citrate_synt"/>
    <property type="match status" value="1"/>
</dbReference>
<evidence type="ECO:0000256" key="1">
    <source>
        <dbReference type="ARBA" id="ARBA00010566"/>
    </source>
</evidence>
<comment type="similarity">
    <text evidence="1">Belongs to the citrate synthase family.</text>
</comment>
<dbReference type="Gene3D" id="1.10.580.10">
    <property type="entry name" value="Citrate Synthase, domain 1"/>
    <property type="match status" value="1"/>
</dbReference>
<dbReference type="GO" id="GO:0005975">
    <property type="term" value="P:carbohydrate metabolic process"/>
    <property type="evidence" value="ECO:0007669"/>
    <property type="project" value="TreeGrafter"/>
</dbReference>
<protein>
    <submittedName>
        <fullName evidence="3">Citrate (Si)-synthase</fullName>
    </submittedName>
</protein>
<sequence>ENRFGYEEVVWLLLLGDLPTQDQLDKFRAVLAEARELPDEFIEDMIMKAPSPNIMNKVARSVLALYSYDNNPDDLSIENVLRQSIKLIAQIPTIMSYAYQVKRRAYDHKSMYIHQNDKALSTAESILHTIRSDRKFTDEEAKILDLCMIIHADHGGGNNSTFTTRCITSTGTDTYSAIAAGIGSLKGPKHGGANIQVHNMIADLKKPSATRQTRARWRTISPRSFIKRRATEQALSTVWVTQYILFPTRAPYS</sequence>
<gene>
    <name evidence="3" type="ORF">LEA_14539</name>
</gene>
<feature type="non-terminal residue" evidence="3">
    <location>
        <position position="1"/>
    </location>
</feature>
<reference evidence="3" key="1">
    <citation type="journal article" date="2013" name="Environ. Microbiol.">
        <title>Microbiota from the distal guts of lean and obese adolescents exhibit partial functional redundancy besides clear differences in community structure.</title>
        <authorList>
            <person name="Ferrer M."/>
            <person name="Ruiz A."/>
            <person name="Lanza F."/>
            <person name="Haange S.B."/>
            <person name="Oberbach A."/>
            <person name="Till H."/>
            <person name="Bargiela R."/>
            <person name="Campoy C."/>
            <person name="Segura M.T."/>
            <person name="Richter M."/>
            <person name="von Bergen M."/>
            <person name="Seifert J."/>
            <person name="Suarez A."/>
        </authorList>
    </citation>
    <scope>NUCLEOTIDE SEQUENCE</scope>
</reference>
<dbReference type="GO" id="GO:0005829">
    <property type="term" value="C:cytosol"/>
    <property type="evidence" value="ECO:0007669"/>
    <property type="project" value="TreeGrafter"/>
</dbReference>
<dbReference type="InterPro" id="IPR016142">
    <property type="entry name" value="Citrate_synth-like_lrg_a-sub"/>
</dbReference>
<name>K1S8R5_9ZZZZ</name>
<accession>K1S8R5</accession>
<evidence type="ECO:0000256" key="2">
    <source>
        <dbReference type="ARBA" id="ARBA00022679"/>
    </source>
</evidence>
<dbReference type="GO" id="GO:0006099">
    <property type="term" value="P:tricarboxylic acid cycle"/>
    <property type="evidence" value="ECO:0007669"/>
    <property type="project" value="TreeGrafter"/>
</dbReference>
<dbReference type="PANTHER" id="PTHR11739:SF4">
    <property type="entry name" value="CITRATE SYNTHASE, PEROXISOMAL"/>
    <property type="match status" value="1"/>
</dbReference>
<dbReference type="PANTHER" id="PTHR11739">
    <property type="entry name" value="CITRATE SYNTHASE"/>
    <property type="match status" value="1"/>
</dbReference>
<keyword evidence="2" id="KW-0808">Transferase</keyword>
<comment type="caution">
    <text evidence="3">The sequence shown here is derived from an EMBL/GenBank/DDBJ whole genome shotgun (WGS) entry which is preliminary data.</text>
</comment>
<dbReference type="InterPro" id="IPR002020">
    <property type="entry name" value="Citrate_synthase"/>
</dbReference>
<proteinExistence type="inferred from homology"/>
<dbReference type="SUPFAM" id="SSF48256">
    <property type="entry name" value="Citrate synthase"/>
    <property type="match status" value="1"/>
</dbReference>
<dbReference type="AlphaFoldDB" id="K1S8R5"/>
<dbReference type="InterPro" id="IPR036969">
    <property type="entry name" value="Citrate_synthase_sf"/>
</dbReference>
<organism evidence="3">
    <name type="scientific">human gut metagenome</name>
    <dbReference type="NCBI Taxonomy" id="408170"/>
    <lineage>
        <taxon>unclassified sequences</taxon>
        <taxon>metagenomes</taxon>
        <taxon>organismal metagenomes</taxon>
    </lineage>
</organism>
<dbReference type="EMBL" id="AJWY01009895">
    <property type="protein sequence ID" value="EKC57047.1"/>
    <property type="molecule type" value="Genomic_DNA"/>
</dbReference>
<dbReference type="GO" id="GO:0046912">
    <property type="term" value="F:acyltransferase activity, acyl groups converted into alkyl on transfer"/>
    <property type="evidence" value="ECO:0007669"/>
    <property type="project" value="InterPro"/>
</dbReference>